<feature type="non-terminal residue" evidence="8">
    <location>
        <position position="1"/>
    </location>
</feature>
<feature type="binding site" evidence="6">
    <location>
        <position position="240"/>
    </location>
    <ligand>
        <name>Zn(2+)</name>
        <dbReference type="ChEBI" id="CHEBI:29105"/>
    </ligand>
</feature>
<dbReference type="Proteomes" id="UP000632886">
    <property type="component" value="Unassembled WGS sequence"/>
</dbReference>
<evidence type="ECO:0000256" key="5">
    <source>
        <dbReference type="ARBA" id="ARBA00023136"/>
    </source>
</evidence>
<evidence type="ECO:0000256" key="2">
    <source>
        <dbReference type="ARBA" id="ARBA00007018"/>
    </source>
</evidence>
<feature type="transmembrane region" description="Helical" evidence="7">
    <location>
        <begin position="204"/>
        <end position="224"/>
    </location>
</feature>
<evidence type="ECO:0000256" key="1">
    <source>
        <dbReference type="ARBA" id="ARBA00004141"/>
    </source>
</evidence>
<feature type="transmembrane region" description="Helical" evidence="7">
    <location>
        <begin position="174"/>
        <end position="192"/>
    </location>
</feature>
<sequence>MLSLKLPRLLNINQVPKGYREQGILCGYRPPCSSAADCLLSVFQMTNETLNIWTHFLPACVYLYVFMCAYVFRSVSTCMCAFICASLYVRVHVFTCAFIFKCLSVCFYVLTSVSMCMCPFICACFYVCAHVCAYLCVYLYFCVYLCMYLYFCACFGVFLEAERPRFSKASRTLAFVYPYLFDSIPLFYRFYLCAAESCTEAAILVHYKHTVFAFLTCFIFASHLPERLAPGHFDYIGHSHQVFHVCGITGTYFQMEAIMMDMAERHGRLLPASLPPSSLRPLASMGIGVAASLAVLGLCSVSLRFMPEP</sequence>
<evidence type="ECO:0000313" key="8">
    <source>
        <dbReference type="EMBL" id="NXX94314.1"/>
    </source>
</evidence>
<evidence type="ECO:0000313" key="9">
    <source>
        <dbReference type="Proteomes" id="UP000632886"/>
    </source>
</evidence>
<feature type="transmembrane region" description="Helical" evidence="7">
    <location>
        <begin position="79"/>
        <end position="100"/>
    </location>
</feature>
<dbReference type="PANTHER" id="PTHR20855:SF38">
    <property type="entry name" value="MEMBRANE PROGESTIN RECEPTOR GAMMA"/>
    <property type="match status" value="1"/>
</dbReference>
<evidence type="ECO:0000256" key="6">
    <source>
        <dbReference type="PIRSR" id="PIRSR604254-1"/>
    </source>
</evidence>
<comment type="similarity">
    <text evidence="2">Belongs to the ADIPOR family.</text>
</comment>
<keyword evidence="6" id="KW-0479">Metal-binding</keyword>
<evidence type="ECO:0000256" key="7">
    <source>
        <dbReference type="SAM" id="Phobius"/>
    </source>
</evidence>
<dbReference type="InterPro" id="IPR004254">
    <property type="entry name" value="AdipoR/HlyIII-related"/>
</dbReference>
<dbReference type="AlphaFoldDB" id="A0A852M0H3"/>
<keyword evidence="9" id="KW-1185">Reference proteome</keyword>
<keyword evidence="5 7" id="KW-0472">Membrane</keyword>
<organism evidence="8 9">
    <name type="scientific">Centropus bengalensis</name>
    <name type="common">lesser coucal</name>
    <dbReference type="NCBI Taxonomy" id="1463675"/>
    <lineage>
        <taxon>Eukaryota</taxon>
        <taxon>Metazoa</taxon>
        <taxon>Chordata</taxon>
        <taxon>Craniata</taxon>
        <taxon>Vertebrata</taxon>
        <taxon>Euteleostomi</taxon>
        <taxon>Archelosauria</taxon>
        <taxon>Archosauria</taxon>
        <taxon>Dinosauria</taxon>
        <taxon>Saurischia</taxon>
        <taxon>Theropoda</taxon>
        <taxon>Coelurosauria</taxon>
        <taxon>Aves</taxon>
        <taxon>Neognathae</taxon>
        <taxon>Neoaves</taxon>
        <taxon>Otidimorphae</taxon>
        <taxon>Cuculiformes</taxon>
        <taxon>Centropidae</taxon>
        <taxon>Centropus</taxon>
    </lineage>
</organism>
<feature type="binding site" evidence="6">
    <location>
        <position position="92"/>
    </location>
    <ligand>
        <name>Zn(2+)</name>
        <dbReference type="ChEBI" id="CHEBI:29105"/>
    </ligand>
</feature>
<dbReference type="Pfam" id="PF03006">
    <property type="entry name" value="HlyIII"/>
    <property type="match status" value="1"/>
</dbReference>
<evidence type="ECO:0000256" key="4">
    <source>
        <dbReference type="ARBA" id="ARBA00022989"/>
    </source>
</evidence>
<keyword evidence="3 7" id="KW-0812">Transmembrane</keyword>
<comment type="caution">
    <text evidence="8">The sequence shown here is derived from an EMBL/GenBank/DDBJ whole genome shotgun (WGS) entry which is preliminary data.</text>
</comment>
<name>A0A852M0H3_9AVES</name>
<dbReference type="EMBL" id="WBNK01000589">
    <property type="protein sequence ID" value="NXX94314.1"/>
    <property type="molecule type" value="Genomic_DNA"/>
</dbReference>
<dbReference type="GO" id="GO:0046872">
    <property type="term" value="F:metal ion binding"/>
    <property type="evidence" value="ECO:0007669"/>
    <property type="project" value="UniProtKB-KW"/>
</dbReference>
<evidence type="ECO:0000256" key="3">
    <source>
        <dbReference type="ARBA" id="ARBA00022692"/>
    </source>
</evidence>
<comment type="subcellular location">
    <subcellularLocation>
        <location evidence="1">Membrane</location>
        <topology evidence="1">Multi-pass membrane protein</topology>
    </subcellularLocation>
</comment>
<accession>A0A852M0H3</accession>
<protein>
    <submittedName>
        <fullName evidence="8">MPRGB protein</fullName>
    </submittedName>
</protein>
<feature type="non-terminal residue" evidence="8">
    <location>
        <position position="309"/>
    </location>
</feature>
<dbReference type="GO" id="GO:0038023">
    <property type="term" value="F:signaling receptor activity"/>
    <property type="evidence" value="ECO:0007669"/>
    <property type="project" value="TreeGrafter"/>
</dbReference>
<keyword evidence="6" id="KW-0862">Zinc</keyword>
<gene>
    <name evidence="8" type="primary">Paqr5b</name>
    <name evidence="8" type="ORF">CENBEN_R12078</name>
</gene>
<feature type="transmembrane region" description="Helical" evidence="7">
    <location>
        <begin position="106"/>
        <end position="128"/>
    </location>
</feature>
<keyword evidence="4 7" id="KW-1133">Transmembrane helix</keyword>
<dbReference type="GO" id="GO:0016020">
    <property type="term" value="C:membrane"/>
    <property type="evidence" value="ECO:0007669"/>
    <property type="project" value="UniProtKB-SubCell"/>
</dbReference>
<feature type="transmembrane region" description="Helical" evidence="7">
    <location>
        <begin position="135"/>
        <end position="159"/>
    </location>
</feature>
<feature type="transmembrane region" description="Helical" evidence="7">
    <location>
        <begin position="282"/>
        <end position="303"/>
    </location>
</feature>
<reference evidence="8 9" key="1">
    <citation type="submission" date="2020-02" db="EMBL/GenBank/DDBJ databases">
        <title>Bird 10,000 Genomes (B10K) Project - Family phase.</title>
        <authorList>
            <person name="Zhang G."/>
        </authorList>
    </citation>
    <scope>NUCLEOTIDE SEQUENCE [LARGE SCALE GENOMIC DNA]</scope>
    <source>
        <strain evidence="8">B10K-DU-017-21</strain>
    </source>
</reference>
<proteinExistence type="inferred from homology"/>
<feature type="binding site" evidence="6">
    <location>
        <position position="244"/>
    </location>
    <ligand>
        <name>Zn(2+)</name>
        <dbReference type="ChEBI" id="CHEBI:29105"/>
    </ligand>
</feature>
<feature type="transmembrane region" description="Helical" evidence="7">
    <location>
        <begin position="52"/>
        <end position="72"/>
    </location>
</feature>
<dbReference type="PANTHER" id="PTHR20855">
    <property type="entry name" value="ADIPOR/PROGESTIN RECEPTOR-RELATED"/>
    <property type="match status" value="1"/>
</dbReference>